<gene>
    <name evidence="1" type="ORF">IL334_001189</name>
</gene>
<evidence type="ECO:0000313" key="2">
    <source>
        <dbReference type="Proteomes" id="UP001329825"/>
    </source>
</evidence>
<evidence type="ECO:0008006" key="3">
    <source>
        <dbReference type="Google" id="ProtNLM"/>
    </source>
</evidence>
<dbReference type="Pfam" id="PF09804">
    <property type="entry name" value="DENND11"/>
    <property type="match status" value="1"/>
</dbReference>
<dbReference type="InterPro" id="IPR018626">
    <property type="entry name" value="LCHN/Anr2"/>
</dbReference>
<accession>A0ABZ1CRU7</accession>
<dbReference type="EMBL" id="CP141881">
    <property type="protein sequence ID" value="WRT64258.1"/>
    <property type="molecule type" value="Genomic_DNA"/>
</dbReference>
<organism evidence="1 2">
    <name type="scientific">Kwoniella shivajii</name>
    <dbReference type="NCBI Taxonomy" id="564305"/>
    <lineage>
        <taxon>Eukaryota</taxon>
        <taxon>Fungi</taxon>
        <taxon>Dikarya</taxon>
        <taxon>Basidiomycota</taxon>
        <taxon>Agaricomycotina</taxon>
        <taxon>Tremellomycetes</taxon>
        <taxon>Tremellales</taxon>
        <taxon>Cryptococcaceae</taxon>
        <taxon>Kwoniella</taxon>
    </lineage>
</organism>
<dbReference type="PANTHER" id="PTHR28153:SF1">
    <property type="entry name" value="DUF4484 DOMAIN-CONTAINING PROTEIN"/>
    <property type="match status" value="1"/>
</dbReference>
<evidence type="ECO:0000313" key="1">
    <source>
        <dbReference type="EMBL" id="WRT64258.1"/>
    </source>
</evidence>
<protein>
    <recommendedName>
        <fullName evidence="3">UDENN domain-containing protein</fullName>
    </recommendedName>
</protein>
<keyword evidence="2" id="KW-1185">Reference proteome</keyword>
<dbReference type="RefSeq" id="XP_062788998.1">
    <property type="nucleotide sequence ID" value="XM_062932947.1"/>
</dbReference>
<dbReference type="PANTHER" id="PTHR28153">
    <property type="entry name" value="PROTEIN, PUTATIVE-RELATED"/>
    <property type="match status" value="1"/>
</dbReference>
<reference evidence="1 2" key="1">
    <citation type="submission" date="2024-01" db="EMBL/GenBank/DDBJ databases">
        <title>Comparative genomics of Cryptococcus and Kwoniella reveals pathogenesis evolution and contrasting modes of karyotype evolution via chromosome fusion or intercentromeric recombination.</title>
        <authorList>
            <person name="Coelho M.A."/>
            <person name="David-Palma M."/>
            <person name="Shea T."/>
            <person name="Bowers K."/>
            <person name="McGinley-Smith S."/>
            <person name="Mohammad A.W."/>
            <person name="Gnirke A."/>
            <person name="Yurkov A.M."/>
            <person name="Nowrousian M."/>
            <person name="Sun S."/>
            <person name="Cuomo C.A."/>
            <person name="Heitman J."/>
        </authorList>
    </citation>
    <scope>NUCLEOTIDE SEQUENCE [LARGE SCALE GENOMIC DNA]</scope>
    <source>
        <strain evidence="1">CBS 11374</strain>
    </source>
</reference>
<name>A0ABZ1CRU7_9TREE</name>
<dbReference type="Proteomes" id="UP001329825">
    <property type="component" value="Chromosome 1"/>
</dbReference>
<dbReference type="GeneID" id="87953320"/>
<proteinExistence type="predicted"/>
<sequence length="505" mass="55093">MASLPPLAALFLTHFDDIKGQSVVFYASLPNLPAETIEHTTLPSGLHVLESDLVLFEHHDLPGAGLFRSRLSDEGTRGRRMGTLGVVLASPSVPAELFALHDPLSSLFDQLEQLESSPFAPSTSSKPSSAVSLLAKVWHDNRADAPDTSTTVVKRTGKEPVRGVRQLINGTASLPVEHPIAYMPTLLGVLGPSIVPVYKAALSGQRILLYSTPPLLPLAAFAWCIWAMSISSATTPVARPSQWLGNVGLMDLTDVKNRKGGWIATTSDAIYKSHHTVYDVFIDLSSIPISPTSDVENAPSTPTPHIVSTYHQPNSTPVPISYSFSDLPLYRSLLLLTSSPPTVHAGMSKTGGWWLLAFELLEQAWKLCVGVCQFAVGKGRVGEEGQFRLDEGEEDASLLGSEDDFGPETVEEQDQIDEHQEDEAIRRGKLILRQLHHNTYHLDAKLRSVLGSRPRGDAFRTASLNVAEIRELVGRKWHLGGPEGEDQFWLDVSGKWGMTIDPNTD</sequence>
<dbReference type="InterPro" id="IPR053056">
    <property type="entry name" value="Lipid_Metab_Assoc_Protein"/>
</dbReference>